<protein>
    <recommendedName>
        <fullName evidence="4">Anti-sigma factor</fullName>
    </recommendedName>
</protein>
<organism evidence="2 3">
    <name type="scientific">Croceibacter atlanticus (strain ATCC BAA-628 / JCM 21780 / CIP 108009 / IAM 15332 / KCTC 12090 / HTCC2559)</name>
    <dbReference type="NCBI Taxonomy" id="216432"/>
    <lineage>
        <taxon>Bacteria</taxon>
        <taxon>Pseudomonadati</taxon>
        <taxon>Bacteroidota</taxon>
        <taxon>Flavobacteriia</taxon>
        <taxon>Flavobacteriales</taxon>
        <taxon>Flavobacteriaceae</taxon>
        <taxon>Croceibacter</taxon>
    </lineage>
</organism>
<sequence>MKDEELDNVFKDLNFDVFEPEENHEEAFLKKLNAKSIAQAKHQKGTIFNLWKPLLSVAACVLVGVFLFKSYTSPIHVETADLASVSKEMKQTQDFYSVLITSELSKLEQQQTPETKQLIDDTMRQLNVLEKDYQKLKKDLVDSGEDKRVIYAMVTNFQQRTALLQNVLETIENIQQLKEQDNESNIL</sequence>
<reference evidence="2 3" key="1">
    <citation type="journal article" date="2010" name="J. Bacteriol.">
        <title>The complete genome sequence of Croceibacter atlanticus HTCC2559T.</title>
        <authorList>
            <person name="Oh H.M."/>
            <person name="Kang I."/>
            <person name="Ferriera S."/>
            <person name="Giovannoni S.J."/>
            <person name="Cho J.C."/>
        </authorList>
    </citation>
    <scope>NUCLEOTIDE SEQUENCE [LARGE SCALE GENOMIC DNA]</scope>
    <source>
        <strain evidence="3">ATCC BAA-628 / HTCC2559 / KCTC 12090</strain>
    </source>
</reference>
<evidence type="ECO:0000256" key="1">
    <source>
        <dbReference type="SAM" id="Coils"/>
    </source>
</evidence>
<gene>
    <name evidence="2" type="ordered locus">CA2559_11198</name>
</gene>
<dbReference type="EMBL" id="CP002046">
    <property type="protein sequence ID" value="EAP86598.1"/>
    <property type="molecule type" value="Genomic_DNA"/>
</dbReference>
<keyword evidence="3" id="KW-1185">Reference proteome</keyword>
<dbReference type="Proteomes" id="UP000002297">
    <property type="component" value="Chromosome"/>
</dbReference>
<keyword evidence="1" id="KW-0175">Coiled coil</keyword>
<dbReference type="OrthoDB" id="1143801at2"/>
<feature type="coiled-coil region" evidence="1">
    <location>
        <begin position="119"/>
        <end position="184"/>
    </location>
</feature>
<dbReference type="HOGENOM" id="CLU_114925_1_0_10"/>
<dbReference type="eggNOG" id="ENOG50323WE">
    <property type="taxonomic scope" value="Bacteria"/>
</dbReference>
<evidence type="ECO:0008006" key="4">
    <source>
        <dbReference type="Google" id="ProtNLM"/>
    </source>
</evidence>
<evidence type="ECO:0000313" key="3">
    <source>
        <dbReference type="Proteomes" id="UP000002297"/>
    </source>
</evidence>
<dbReference type="RefSeq" id="WP_013187979.1">
    <property type="nucleotide sequence ID" value="NC_014230.1"/>
</dbReference>
<evidence type="ECO:0000313" key="2">
    <source>
        <dbReference type="EMBL" id="EAP86598.1"/>
    </source>
</evidence>
<dbReference type="STRING" id="216432.CA2559_11198"/>
<name>A3U9W2_CROAH</name>
<dbReference type="AlphaFoldDB" id="A3U9W2"/>
<proteinExistence type="predicted"/>
<dbReference type="GeneID" id="89453966"/>
<dbReference type="KEGG" id="cat:CA2559_11198"/>
<accession>A3U9W2</accession>